<dbReference type="PROSITE" id="PS50935">
    <property type="entry name" value="SSB"/>
    <property type="match status" value="1"/>
</dbReference>
<protein>
    <recommendedName>
        <fullName evidence="5">Single-stranded DNA-binding protein</fullName>
    </recommendedName>
</protein>
<proteinExistence type="predicted"/>
<evidence type="ECO:0000256" key="2">
    <source>
        <dbReference type="PROSITE-ProRule" id="PRU00252"/>
    </source>
</evidence>
<dbReference type="CDD" id="cd04496">
    <property type="entry name" value="SSB_OBF"/>
    <property type="match status" value="1"/>
</dbReference>
<sequence>MPIVMVNTAVQENGAPKRTMLSNTGVNKAILLGEVYKEPYKQRKSGEEQLYFTLVTHENVKRGDGNIPHHEYHTIHIPEALKNIRLQQGQTVYVEGKLHTISFVDDQQVKRYNVEISVSRIEAI</sequence>
<dbReference type="SUPFAM" id="SSF50249">
    <property type="entry name" value="Nucleic acid-binding proteins"/>
    <property type="match status" value="1"/>
</dbReference>
<reference evidence="3 4" key="1">
    <citation type="submission" date="2018-08" db="EMBL/GenBank/DDBJ databases">
        <title>Mucilaginibacter terrae sp. nov., isolated from manganese diggings.</title>
        <authorList>
            <person name="Huang Y."/>
            <person name="Zhou Z."/>
        </authorList>
    </citation>
    <scope>NUCLEOTIDE SEQUENCE [LARGE SCALE GENOMIC DNA]</scope>
    <source>
        <strain evidence="3 4">ZH6</strain>
    </source>
</reference>
<dbReference type="OrthoDB" id="798399at2"/>
<dbReference type="GO" id="GO:0003697">
    <property type="term" value="F:single-stranded DNA binding"/>
    <property type="evidence" value="ECO:0007669"/>
    <property type="project" value="InterPro"/>
</dbReference>
<evidence type="ECO:0000313" key="4">
    <source>
        <dbReference type="Proteomes" id="UP000260823"/>
    </source>
</evidence>
<dbReference type="InterPro" id="IPR000424">
    <property type="entry name" value="Primosome_PriB/ssb"/>
</dbReference>
<keyword evidence="1 2" id="KW-0238">DNA-binding</keyword>
<evidence type="ECO:0000313" key="3">
    <source>
        <dbReference type="EMBL" id="RFZ82015.1"/>
    </source>
</evidence>
<evidence type="ECO:0000256" key="1">
    <source>
        <dbReference type="ARBA" id="ARBA00023125"/>
    </source>
</evidence>
<keyword evidence="4" id="KW-1185">Reference proteome</keyword>
<dbReference type="EMBL" id="QWDE01000003">
    <property type="protein sequence ID" value="RFZ82015.1"/>
    <property type="molecule type" value="Genomic_DNA"/>
</dbReference>
<dbReference type="Pfam" id="PF00436">
    <property type="entry name" value="SSB"/>
    <property type="match status" value="1"/>
</dbReference>
<dbReference type="Proteomes" id="UP000260823">
    <property type="component" value="Unassembled WGS sequence"/>
</dbReference>
<organism evidence="3 4">
    <name type="scientific">Mucilaginibacter terrenus</name>
    <dbReference type="NCBI Taxonomy" id="2482727"/>
    <lineage>
        <taxon>Bacteria</taxon>
        <taxon>Pseudomonadati</taxon>
        <taxon>Bacteroidota</taxon>
        <taxon>Sphingobacteriia</taxon>
        <taxon>Sphingobacteriales</taxon>
        <taxon>Sphingobacteriaceae</taxon>
        <taxon>Mucilaginibacter</taxon>
    </lineage>
</organism>
<gene>
    <name evidence="3" type="ORF">DYU05_15405</name>
</gene>
<name>A0A3E2NLZ1_9SPHI</name>
<dbReference type="Gene3D" id="2.40.50.140">
    <property type="entry name" value="Nucleic acid-binding proteins"/>
    <property type="match status" value="1"/>
</dbReference>
<evidence type="ECO:0008006" key="5">
    <source>
        <dbReference type="Google" id="ProtNLM"/>
    </source>
</evidence>
<dbReference type="InterPro" id="IPR012340">
    <property type="entry name" value="NA-bd_OB-fold"/>
</dbReference>
<accession>A0A3E2NLZ1</accession>
<comment type="caution">
    <text evidence="3">The sequence shown here is derived from an EMBL/GenBank/DDBJ whole genome shotgun (WGS) entry which is preliminary data.</text>
</comment>
<dbReference type="AlphaFoldDB" id="A0A3E2NLZ1"/>